<name>A0ABY7DA38_MYAAR</name>
<feature type="non-terminal residue" evidence="1">
    <location>
        <position position="230"/>
    </location>
</feature>
<proteinExistence type="predicted"/>
<organism evidence="1 2">
    <name type="scientific">Mya arenaria</name>
    <name type="common">Soft-shell clam</name>
    <dbReference type="NCBI Taxonomy" id="6604"/>
    <lineage>
        <taxon>Eukaryota</taxon>
        <taxon>Metazoa</taxon>
        <taxon>Spiralia</taxon>
        <taxon>Lophotrochozoa</taxon>
        <taxon>Mollusca</taxon>
        <taxon>Bivalvia</taxon>
        <taxon>Autobranchia</taxon>
        <taxon>Heteroconchia</taxon>
        <taxon>Euheterodonta</taxon>
        <taxon>Imparidentia</taxon>
        <taxon>Neoheterodontei</taxon>
        <taxon>Myida</taxon>
        <taxon>Myoidea</taxon>
        <taxon>Myidae</taxon>
        <taxon>Mya</taxon>
    </lineage>
</organism>
<evidence type="ECO:0000313" key="1">
    <source>
        <dbReference type="EMBL" id="WAQ93662.1"/>
    </source>
</evidence>
<gene>
    <name evidence="1" type="ORF">MAR_006133</name>
</gene>
<evidence type="ECO:0000313" key="2">
    <source>
        <dbReference type="Proteomes" id="UP001164746"/>
    </source>
</evidence>
<protein>
    <submittedName>
        <fullName evidence="1">Uncharacterized protein</fullName>
    </submittedName>
</protein>
<reference evidence="1" key="1">
    <citation type="submission" date="2022-11" db="EMBL/GenBank/DDBJ databases">
        <title>Centuries of genome instability and evolution in soft-shell clam transmissible cancer (bioRxiv).</title>
        <authorList>
            <person name="Hart S.F.M."/>
            <person name="Yonemitsu M.A."/>
            <person name="Giersch R.M."/>
            <person name="Beal B.F."/>
            <person name="Arriagada G."/>
            <person name="Davis B.W."/>
            <person name="Ostrander E.A."/>
            <person name="Goff S.P."/>
            <person name="Metzger M.J."/>
        </authorList>
    </citation>
    <scope>NUCLEOTIDE SEQUENCE</scope>
    <source>
        <strain evidence="1">MELC-2E11</strain>
        <tissue evidence="1">Siphon/mantle</tissue>
    </source>
</reference>
<accession>A0ABY7DA38</accession>
<dbReference type="EMBL" id="CP111012">
    <property type="protein sequence ID" value="WAQ93662.1"/>
    <property type="molecule type" value="Genomic_DNA"/>
</dbReference>
<dbReference type="Proteomes" id="UP001164746">
    <property type="component" value="Chromosome 1"/>
</dbReference>
<keyword evidence="2" id="KW-1185">Reference proteome</keyword>
<sequence>MSLKFVADSLDDDEGKRTREAIANYHGIVKFEVAYAQSASEEVPTMGWSDIPLQESVSTQRILEDGDRLRVWVRATDVMGNTRADSTFMRIDGSPPFISSENGSEHQVVLNIEGGEFKHASRASFLAFDQQSGVHKIEIKLTVKSPVKDDMVTYRNFTEARRGNDITDPRCIGFDKIGMCLLPKQIVNIDNCWLSVGNMEIESASGELEITAYNQAMLTATTKFDVRFAS</sequence>